<proteinExistence type="predicted"/>
<dbReference type="OrthoDB" id="10357981at2759"/>
<evidence type="ECO:0000313" key="2">
    <source>
        <dbReference type="EMBL" id="KIR45978.1"/>
    </source>
</evidence>
<evidence type="ECO:0000256" key="1">
    <source>
        <dbReference type="SAM" id="Phobius"/>
    </source>
</evidence>
<organism evidence="2">
    <name type="scientific">Cryptococcus bacillisporus CA1280</name>
    <dbReference type="NCBI Taxonomy" id="1296109"/>
    <lineage>
        <taxon>Eukaryota</taxon>
        <taxon>Fungi</taxon>
        <taxon>Dikarya</taxon>
        <taxon>Basidiomycota</taxon>
        <taxon>Agaricomycotina</taxon>
        <taxon>Tremellomycetes</taxon>
        <taxon>Tremellales</taxon>
        <taxon>Cryptococcaceae</taxon>
        <taxon>Cryptococcus</taxon>
        <taxon>Cryptococcus gattii species complex</taxon>
    </lineage>
</organism>
<reference evidence="2" key="1">
    <citation type="submission" date="2015-01" db="EMBL/GenBank/DDBJ databases">
        <title>The Genome Sequence of Cryptococcus gattii CA1280.</title>
        <authorList>
            <consortium name="The Broad Institute Genomics Platform"/>
            <person name="Cuomo C."/>
            <person name="Litvintseva A."/>
            <person name="Chen Y."/>
            <person name="Heitman J."/>
            <person name="Sun S."/>
            <person name="Springer D."/>
            <person name="Dromer F."/>
            <person name="Young S."/>
            <person name="Zeng Q."/>
            <person name="Gargeya S."/>
            <person name="Abouelleil A."/>
            <person name="Alvarado L."/>
            <person name="Chapman S.B."/>
            <person name="Gainer-Dewar J."/>
            <person name="Goldberg J."/>
            <person name="Griggs A."/>
            <person name="Gujja S."/>
            <person name="Hansen M."/>
            <person name="Howarth C."/>
            <person name="Imamovic A."/>
            <person name="Larimer J."/>
            <person name="Murphy C."/>
            <person name="Naylor J."/>
            <person name="Pearson M."/>
            <person name="Priest M."/>
            <person name="Roberts A."/>
            <person name="Saif S."/>
            <person name="Shea T."/>
            <person name="Sykes S."/>
            <person name="Wortman J."/>
            <person name="Nusbaum C."/>
            <person name="Birren B."/>
        </authorList>
    </citation>
    <scope>NUCLEOTIDE SEQUENCE [LARGE SCALE GENOMIC DNA]</scope>
    <source>
        <strain evidence="2">CA1280</strain>
    </source>
</reference>
<keyword evidence="1" id="KW-1133">Transmembrane helix</keyword>
<dbReference type="EMBL" id="KN847986">
    <property type="protein sequence ID" value="KIR45978.1"/>
    <property type="molecule type" value="Genomic_DNA"/>
</dbReference>
<sequence>MAACSIVHTTAFIQLNSSLTAFILTSRAGSSDNGRFLSSDSEAYARHLHQFQPTTFAFFSLQYLLSFCILINLAFSLSNVNLASKRAAKLAGKSIGIPPLYCPSPVDPLLCPFLGADIPERKFASPIPAAAPARTLSCDSVSFGNGSIRPKVFADQLESAAERLAAVAVALAAAASALAKVDLGTERISDGRGGKEGGSIEGGVAY</sequence>
<dbReference type="AlphaFoldDB" id="A0A0D0UCD5"/>
<protein>
    <submittedName>
        <fullName evidence="2">Unplaced genomic scaffold supercont1.14, whole genome shotgun sequence</fullName>
    </submittedName>
</protein>
<accession>A0A0D0UCD5</accession>
<gene>
    <name evidence="2" type="ORF">I312_04948</name>
</gene>
<keyword evidence="1" id="KW-0812">Transmembrane</keyword>
<keyword evidence="1" id="KW-0472">Membrane</keyword>
<name>A0A0D0UCD5_CRYGA</name>
<dbReference type="HOGENOM" id="CLU_1089976_0_0_1"/>
<feature type="transmembrane region" description="Helical" evidence="1">
    <location>
        <begin position="55"/>
        <end position="77"/>
    </location>
</feature>